<dbReference type="InterPro" id="IPR042044">
    <property type="entry name" value="EXOC6PINT-1/Sec15/Tip20_C_dom2"/>
</dbReference>
<dbReference type="GO" id="GO:0006888">
    <property type="term" value="P:endoplasmic reticulum to Golgi vesicle-mediated transport"/>
    <property type="evidence" value="ECO:0007669"/>
    <property type="project" value="InterPro"/>
</dbReference>
<evidence type="ECO:0008006" key="5">
    <source>
        <dbReference type="Google" id="ProtNLM"/>
    </source>
</evidence>
<accession>A0A9N9XPD0</accession>
<evidence type="ECO:0000313" key="4">
    <source>
        <dbReference type="Proteomes" id="UP001153712"/>
    </source>
</evidence>
<dbReference type="InterPro" id="IPR042042">
    <property type="entry name" value="Tip20p_domB"/>
</dbReference>
<name>A0A9N9XPD0_PHYSR</name>
<evidence type="ECO:0000313" key="3">
    <source>
        <dbReference type="EMBL" id="CAG9859732.1"/>
    </source>
</evidence>
<keyword evidence="2" id="KW-0175">Coiled coil</keyword>
<dbReference type="PANTHER" id="PTHR13520:SF0">
    <property type="entry name" value="RAD50-INTERACTING PROTEIN 1"/>
    <property type="match status" value="1"/>
</dbReference>
<feature type="coiled-coil region" evidence="2">
    <location>
        <begin position="28"/>
        <end position="55"/>
    </location>
</feature>
<keyword evidence="4" id="KW-1185">Reference proteome</keyword>
<proteinExistence type="inferred from homology"/>
<dbReference type="Proteomes" id="UP001153712">
    <property type="component" value="Chromosome 3"/>
</dbReference>
<dbReference type="Gene3D" id="1.20.58.670">
    <property type="entry name" value="Dsl1p vesicle tethering complex, Tip20p subunit, domain D"/>
    <property type="match status" value="1"/>
</dbReference>
<dbReference type="Pfam" id="PF04437">
    <property type="entry name" value="RINT1_TIP1"/>
    <property type="match status" value="1"/>
</dbReference>
<dbReference type="GO" id="GO:0070939">
    <property type="term" value="C:Dsl1/NZR complex"/>
    <property type="evidence" value="ECO:0007669"/>
    <property type="project" value="InterPro"/>
</dbReference>
<evidence type="ECO:0000256" key="2">
    <source>
        <dbReference type="SAM" id="Coils"/>
    </source>
</evidence>
<gene>
    <name evidence="3" type="ORF">PHYEVI_LOCUS6100</name>
</gene>
<protein>
    <recommendedName>
        <fullName evidence="5">RAD50-interacting protein 1</fullName>
    </recommendedName>
</protein>
<dbReference type="FunFam" id="1.20.58.670:FF:000003">
    <property type="entry name" value="RAD50-interacting protein 1"/>
    <property type="match status" value="1"/>
</dbReference>
<dbReference type="PANTHER" id="PTHR13520">
    <property type="entry name" value="RAD50-INTERACTING PROTEIN 1 RINT-1"/>
    <property type="match status" value="1"/>
</dbReference>
<dbReference type="OrthoDB" id="2189254at2759"/>
<comment type="similarity">
    <text evidence="1">Belongs to the RINT1 family.</text>
</comment>
<reference evidence="3" key="1">
    <citation type="submission" date="2022-01" db="EMBL/GenBank/DDBJ databases">
        <authorList>
            <person name="King R."/>
        </authorList>
    </citation>
    <scope>NUCLEOTIDE SEQUENCE</scope>
</reference>
<dbReference type="AlphaFoldDB" id="A0A9N9XPD0"/>
<dbReference type="Gene3D" id="1.20.58.1420">
    <property type="entry name" value="Dsl1p vesicle tethering complex, Tip20p subunit, domain B"/>
    <property type="match status" value="1"/>
</dbReference>
<organism evidence="3 4">
    <name type="scientific">Phyllotreta striolata</name>
    <name type="common">Striped flea beetle</name>
    <name type="synonym">Crioceris striolata</name>
    <dbReference type="NCBI Taxonomy" id="444603"/>
    <lineage>
        <taxon>Eukaryota</taxon>
        <taxon>Metazoa</taxon>
        <taxon>Ecdysozoa</taxon>
        <taxon>Arthropoda</taxon>
        <taxon>Hexapoda</taxon>
        <taxon>Insecta</taxon>
        <taxon>Pterygota</taxon>
        <taxon>Neoptera</taxon>
        <taxon>Endopterygota</taxon>
        <taxon>Coleoptera</taxon>
        <taxon>Polyphaga</taxon>
        <taxon>Cucujiformia</taxon>
        <taxon>Chrysomeloidea</taxon>
        <taxon>Chrysomelidae</taxon>
        <taxon>Galerucinae</taxon>
        <taxon>Alticini</taxon>
        <taxon>Phyllotreta</taxon>
    </lineage>
</organism>
<dbReference type="PROSITE" id="PS51386">
    <property type="entry name" value="RINT1_TIP20"/>
    <property type="match status" value="1"/>
</dbReference>
<dbReference type="GO" id="GO:0060628">
    <property type="term" value="P:regulation of ER to Golgi vesicle-mediated transport"/>
    <property type="evidence" value="ECO:0007669"/>
    <property type="project" value="TreeGrafter"/>
</dbReference>
<dbReference type="GO" id="GO:0006890">
    <property type="term" value="P:retrograde vesicle-mediated transport, Golgi to endoplasmic reticulum"/>
    <property type="evidence" value="ECO:0007669"/>
    <property type="project" value="InterPro"/>
</dbReference>
<dbReference type="EMBL" id="OU900096">
    <property type="protein sequence ID" value="CAG9859732.1"/>
    <property type="molecule type" value="Genomic_DNA"/>
</dbReference>
<dbReference type="InterPro" id="IPR007528">
    <property type="entry name" value="RINT1_Tip20"/>
</dbReference>
<evidence type="ECO:0000256" key="1">
    <source>
        <dbReference type="ARBA" id="ARBA00061158"/>
    </source>
</evidence>
<sequence>MHFEKDVEIKRKVIQNLNEKHIKDLLDLGKCTKLYEELSQKKEEIEKQLNISERESIVGKAVREGELLIENGRDAVNRTDETISTIQNDLDEIQEVRSDIKNYFDKLNTLQCTLQYLKILQQVDYLNNELYKEVGKKDDEKCATLFVNLTEICRNLADFAGQHLKNYLKDDIFYWHNILKENLSKDFNEIIKAIKWPFVSENFTLVLPFTNQIQKLQIVSEYLLQIEIPPECAHPLVTTALLSNFPPICLPVHLLLQPLKKRFLYHFYGARQTNRVDKPEWYLTQILTWIRDHKDFVDKYIQPVADRLGLLHIETKLEFIRGLVQIAVEKLHSELPNLQFDDFTFSHSIDEALGFDKELRETYEYPANQPSVLVVLTQPQIFIKWLSMEKKYATEKMDSMLSPNAVDAFDPLTSDVENLKITNCADAFITLLQTITERYESLPQPGHRLQFLDLQLELLDDFRVRLLQLVNAEEGSDIIESIIPSIANSIYYVENVLIDWGATLHYLSLYYYKNQASDKQLSTPALADFDDNNPDYDIETDTVFAETMSLYMHMRKDLLHTLAETVIVEVRSRSKAYRCDNWLTMKVNKEFRSLSLTPTACSMFEVLSKRLHQLQKSLQGKLFTFVWRSIAQQLDSYLFEDLVLDNRFSEGGALQFKFDIVRNLIPLFLQFSQKPQNYFTQVIESCNLLNLSKGSALLLRETLLALEGATGVEDTRGKVLQEIGVTYFTPKMAVRILNQRADITVNRILID</sequence>